<dbReference type="EMBL" id="JAAKYA010000023">
    <property type="protein sequence ID" value="NGO38601.1"/>
    <property type="molecule type" value="Genomic_DNA"/>
</dbReference>
<proteinExistence type="predicted"/>
<accession>A0A6M1RT99</accession>
<gene>
    <name evidence="3" type="ORF">G4L39_04190</name>
</gene>
<feature type="region of interest" description="Disordered" evidence="1">
    <location>
        <begin position="77"/>
        <end position="111"/>
    </location>
</feature>
<comment type="caution">
    <text evidence="3">The sequence shown here is derived from an EMBL/GenBank/DDBJ whole genome shotgun (WGS) entry which is preliminary data.</text>
</comment>
<dbReference type="RefSeq" id="WP_165106156.1">
    <property type="nucleotide sequence ID" value="NZ_JAAKYA010000023.1"/>
</dbReference>
<evidence type="ECO:0000313" key="4">
    <source>
        <dbReference type="Proteomes" id="UP000477311"/>
    </source>
</evidence>
<dbReference type="Proteomes" id="UP000477311">
    <property type="component" value="Unassembled WGS sequence"/>
</dbReference>
<dbReference type="SMART" id="SM00834">
    <property type="entry name" value="CxxC_CXXC_SSSS"/>
    <property type="match status" value="1"/>
</dbReference>
<evidence type="ECO:0000256" key="1">
    <source>
        <dbReference type="SAM" id="MobiDB-lite"/>
    </source>
</evidence>
<keyword evidence="4" id="KW-1185">Reference proteome</keyword>
<protein>
    <submittedName>
        <fullName evidence="3">Zinc ribbon domain-containing protein</fullName>
    </submittedName>
</protein>
<name>A0A6M1RT99_9BACT</name>
<dbReference type="AlphaFoldDB" id="A0A6M1RT99"/>
<dbReference type="PANTHER" id="PTHR34404">
    <property type="entry name" value="REGULATORY PROTEIN, FMDB FAMILY"/>
    <property type="match status" value="1"/>
</dbReference>
<evidence type="ECO:0000259" key="2">
    <source>
        <dbReference type="SMART" id="SM00834"/>
    </source>
</evidence>
<evidence type="ECO:0000313" key="3">
    <source>
        <dbReference type="EMBL" id="NGO38601.1"/>
    </source>
</evidence>
<dbReference type="NCBIfam" id="TIGR02605">
    <property type="entry name" value="CxxC_CxxC_SSSS"/>
    <property type="match status" value="1"/>
</dbReference>
<reference evidence="3 4" key="1">
    <citation type="submission" date="2020-02" db="EMBL/GenBank/DDBJ databases">
        <title>Draft genome sequence of Limisphaera ngatamarikiensis NGM72.4T, a thermophilic Verrucomicrobia grouped in subdivision 3.</title>
        <authorList>
            <person name="Carere C.R."/>
            <person name="Steen J."/>
            <person name="Hugenholtz P."/>
            <person name="Stott M.B."/>
        </authorList>
    </citation>
    <scope>NUCLEOTIDE SEQUENCE [LARGE SCALE GENOMIC DNA]</scope>
    <source>
        <strain evidence="3 4">NGM72.4</strain>
    </source>
</reference>
<feature type="domain" description="Putative regulatory protein FmdB zinc ribbon" evidence="2">
    <location>
        <begin position="1"/>
        <end position="49"/>
    </location>
</feature>
<dbReference type="PANTHER" id="PTHR34404:SF2">
    <property type="entry name" value="CONSERVED SERINE RICH PROTEIN"/>
    <property type="match status" value="1"/>
</dbReference>
<feature type="compositionally biased region" description="Gly residues" evidence="1">
    <location>
        <begin position="84"/>
        <end position="111"/>
    </location>
</feature>
<sequence length="111" mass="11539">MPTYEYICEKCGHQFETFQSITEPPLTVCPRELCGQKRWGKGRVKRAISGGAGLLFKGSGFYITDYRSESYKQAAKREAAVASGGNGKDGGSSGKGGSGKSGSSGSGNGSS</sequence>
<organism evidence="3 4">
    <name type="scientific">Limisphaera ngatamarikiensis</name>
    <dbReference type="NCBI Taxonomy" id="1324935"/>
    <lineage>
        <taxon>Bacteria</taxon>
        <taxon>Pseudomonadati</taxon>
        <taxon>Verrucomicrobiota</taxon>
        <taxon>Verrucomicrobiia</taxon>
        <taxon>Limisphaerales</taxon>
        <taxon>Limisphaeraceae</taxon>
        <taxon>Limisphaera</taxon>
    </lineage>
</organism>
<dbReference type="InterPro" id="IPR013429">
    <property type="entry name" value="Regulatory_FmdB_Zinc_ribbon"/>
</dbReference>
<dbReference type="Pfam" id="PF09723">
    <property type="entry name" value="Zn_ribbon_8"/>
    <property type="match status" value="1"/>
</dbReference>